<evidence type="ECO:0000256" key="2">
    <source>
        <dbReference type="ARBA" id="ARBA00023043"/>
    </source>
</evidence>
<keyword evidence="1" id="KW-0677">Repeat</keyword>
<evidence type="ECO:0000256" key="3">
    <source>
        <dbReference type="PROSITE-ProRule" id="PRU00023"/>
    </source>
</evidence>
<keyword evidence="2 3" id="KW-0040">ANK repeat</keyword>
<keyword evidence="5" id="KW-0732">Signal</keyword>
<feature type="signal peptide" evidence="5">
    <location>
        <begin position="1"/>
        <end position="25"/>
    </location>
</feature>
<dbReference type="InterPro" id="IPR002110">
    <property type="entry name" value="Ankyrin_rpt"/>
</dbReference>
<dbReference type="PROSITE" id="PS50297">
    <property type="entry name" value="ANK_REP_REGION"/>
    <property type="match status" value="2"/>
</dbReference>
<name>A0A212IX79_9DELT</name>
<dbReference type="SMART" id="SM00248">
    <property type="entry name" value="ANK"/>
    <property type="match status" value="7"/>
</dbReference>
<feature type="repeat" description="ANK" evidence="3">
    <location>
        <begin position="305"/>
        <end position="338"/>
    </location>
</feature>
<dbReference type="Pfam" id="PF12796">
    <property type="entry name" value="Ank_2"/>
    <property type="match status" value="1"/>
</dbReference>
<dbReference type="PROSITE" id="PS50088">
    <property type="entry name" value="ANK_REPEAT"/>
    <property type="match status" value="2"/>
</dbReference>
<gene>
    <name evidence="6" type="ORF">KL86DPRO_10254</name>
</gene>
<dbReference type="InterPro" id="IPR036770">
    <property type="entry name" value="Ankyrin_rpt-contain_sf"/>
</dbReference>
<sequence>MRIARLLLLTLCFFHTLAAFSSSLAAEAPVPDELFSREFYANATPDELRAKLQGTSLRGVARPWHDYYTSVTPLMLAAKYSPHPEAVDMMVRAGAEVAAFSQEPWQPGDKRNYCWDHELTALHFAAQNSNPEVLRRLLAYKPDLNAVTVCSNQFTALHMASEFRDLWQNFILLLEAGADPRLAPSDQGPVRSEEAPLHLWRNFIGQGGFVSPAQDPVEMASALLATSALPDDTIFYTALRAGQYATAQLMLDAGFKPQSKGALCAAMDIRYRSGDEMYPLPDPSAAFIKQLAALDDVNAACGDVHNSTPLRLACIGNQDVAIARLLVEAGADLDPKGDASLKKRQGYYPASTLILDSLQGRRDNPELVRYLLSVGLGASTLLGQQDLIDVAAVKHKPQSAVELIKAGADPVRLRLDWNYRRLAREAGILDKFDKPLVQGAMTQATQGRLAFERALVLDAKKGLFGDDPGMWSYMHCASPQDIEAEAAKRNIGKRKYEREKPSRPRSSQNASFSSYFRRKGQVTSGGGVGGLGWTYLSSVTALNPHPESVERLAALGADFYEEEGKAIRYAFDNPNPEMAKAVLRHSKKEDIALALTSSLHWAACAHPSHAAALLEAGFDLNAKSRDERVIRNVKRPVSNVVLYAAKYGNYAFVRELIKAGVDLDYADKDSFRVLDILIGDREYELALAALEAGADCAYSPVQYSRNMLEYIKQYPPKKNEQEADYQRLLQQIQSRCGG</sequence>
<feature type="region of interest" description="Disordered" evidence="4">
    <location>
        <begin position="493"/>
        <end position="513"/>
    </location>
</feature>
<evidence type="ECO:0000256" key="5">
    <source>
        <dbReference type="SAM" id="SignalP"/>
    </source>
</evidence>
<reference evidence="6" key="1">
    <citation type="submission" date="2016-04" db="EMBL/GenBank/DDBJ databases">
        <authorList>
            <person name="Evans L.H."/>
            <person name="Alamgir A."/>
            <person name="Owens N."/>
            <person name="Weber N.D."/>
            <person name="Virtaneva K."/>
            <person name="Barbian K."/>
            <person name="Babar A."/>
            <person name="Rosenke K."/>
        </authorList>
    </citation>
    <scope>NUCLEOTIDE SEQUENCE</scope>
    <source>
        <strain evidence="6">86</strain>
    </source>
</reference>
<dbReference type="PANTHER" id="PTHR24198:SF165">
    <property type="entry name" value="ANKYRIN REPEAT-CONTAINING PROTEIN-RELATED"/>
    <property type="match status" value="1"/>
</dbReference>
<organism evidence="6">
    <name type="scientific">uncultured delta proteobacterium</name>
    <dbReference type="NCBI Taxonomy" id="34034"/>
    <lineage>
        <taxon>Bacteria</taxon>
        <taxon>Deltaproteobacteria</taxon>
        <taxon>environmental samples</taxon>
    </lineage>
</organism>
<evidence type="ECO:0000256" key="4">
    <source>
        <dbReference type="SAM" id="MobiDB-lite"/>
    </source>
</evidence>
<feature type="repeat" description="ANK" evidence="3">
    <location>
        <begin position="117"/>
        <end position="149"/>
    </location>
</feature>
<dbReference type="EMBL" id="FLUQ01000001">
    <property type="protein sequence ID" value="SBV91818.1"/>
    <property type="molecule type" value="Genomic_DNA"/>
</dbReference>
<dbReference type="Gene3D" id="1.25.40.20">
    <property type="entry name" value="Ankyrin repeat-containing domain"/>
    <property type="match status" value="3"/>
</dbReference>
<protein>
    <recommendedName>
        <fullName evidence="7">Ankyrin</fullName>
    </recommendedName>
</protein>
<evidence type="ECO:0000256" key="1">
    <source>
        <dbReference type="ARBA" id="ARBA00022737"/>
    </source>
</evidence>
<dbReference type="AlphaFoldDB" id="A0A212IX79"/>
<feature type="chain" id="PRO_5012419845" description="Ankyrin" evidence="5">
    <location>
        <begin position="26"/>
        <end position="738"/>
    </location>
</feature>
<proteinExistence type="predicted"/>
<evidence type="ECO:0000313" key="6">
    <source>
        <dbReference type="EMBL" id="SBV91818.1"/>
    </source>
</evidence>
<dbReference type="SUPFAM" id="SSF48403">
    <property type="entry name" value="Ankyrin repeat"/>
    <property type="match status" value="3"/>
</dbReference>
<feature type="compositionally biased region" description="Polar residues" evidence="4">
    <location>
        <begin position="504"/>
        <end position="513"/>
    </location>
</feature>
<dbReference type="Pfam" id="PF00023">
    <property type="entry name" value="Ank"/>
    <property type="match status" value="1"/>
</dbReference>
<evidence type="ECO:0008006" key="7">
    <source>
        <dbReference type="Google" id="ProtNLM"/>
    </source>
</evidence>
<accession>A0A212IX79</accession>
<dbReference type="PANTHER" id="PTHR24198">
    <property type="entry name" value="ANKYRIN REPEAT AND PROTEIN KINASE DOMAIN-CONTAINING PROTEIN"/>
    <property type="match status" value="1"/>
</dbReference>